<dbReference type="GeneID" id="80106240"/>
<sequence>MSNSEIFTVDTEYEIYYTNKNFIPIDEIISSLKALESNIHHTSKFIEKAYPDFKVLDSEIFIENLQSGSLNLKLIIRKSLHAAKANAKKITHIAPSKETIKDIVKQATIALIVEGTKLATASPQVPVTNQNITINNNITNIQSMNLSESDYNSIISKISQKTLAENAINITKPAKLEDDAQIKFNHKDKEEVVFDRKVLDPMPSTYTPPVQEERETFHQDIKLSIYASDKDRRENGWAGSIHSLNHNRVTLKLNNSVKPEQLHGRTEVIASVLVHEKFNSLKKKYEISYIEILGFKS</sequence>
<dbReference type="HOGENOM" id="CLU_887470_0_0_6"/>
<reference evidence="2" key="3">
    <citation type="submission" date="2024-03" db="EMBL/GenBank/DDBJ databases">
        <authorList>
            <person name="Sun Q."/>
            <person name="Sedlacek I."/>
        </authorList>
    </citation>
    <scope>NUCLEOTIDE SEQUENCE</scope>
    <source>
        <strain evidence="2">CCM 8635</strain>
    </source>
</reference>
<evidence type="ECO:0000313" key="1">
    <source>
        <dbReference type="EMBL" id="ENX37174.1"/>
    </source>
</evidence>
<accession>N9PUH3</accession>
<protein>
    <submittedName>
        <fullName evidence="1">Uncharacterized protein</fullName>
    </submittedName>
</protein>
<evidence type="ECO:0000313" key="2">
    <source>
        <dbReference type="EMBL" id="GGH28940.1"/>
    </source>
</evidence>
<dbReference type="EMBL" id="BMDA01000001">
    <property type="protein sequence ID" value="GGH28940.1"/>
    <property type="molecule type" value="Genomic_DNA"/>
</dbReference>
<dbReference type="STRING" id="1217698.F888_02510"/>
<dbReference type="Proteomes" id="UP000013200">
    <property type="component" value="Unassembled WGS sequence"/>
</dbReference>
<dbReference type="AlphaFoldDB" id="N9PUH3"/>
<reference evidence="2 4" key="2">
    <citation type="journal article" date="2014" name="Int. J. Syst. Evol. Microbiol.">
        <title>Complete genome sequence of Corynebacterium casei LMG S-19264T (=DSM 44701T), isolated from a smear-ripened cheese.</title>
        <authorList>
            <consortium name="US DOE Joint Genome Institute (JGI-PGF)"/>
            <person name="Walter F."/>
            <person name="Albersmeier A."/>
            <person name="Kalinowski J."/>
            <person name="Ruckert C."/>
        </authorList>
    </citation>
    <scope>NUCLEOTIDE SEQUENCE [LARGE SCALE GENOMIC DNA]</scope>
    <source>
        <strain evidence="2 4">CCM 8635</strain>
    </source>
</reference>
<dbReference type="Proteomes" id="UP000652691">
    <property type="component" value="Unassembled WGS sequence"/>
</dbReference>
<dbReference type="PATRIC" id="fig|1217698.3.peg.2447"/>
<dbReference type="EMBL" id="APSA01000007">
    <property type="protein sequence ID" value="ENX37174.1"/>
    <property type="molecule type" value="Genomic_DNA"/>
</dbReference>
<organism evidence="1 3">
    <name type="scientific">Acinetobacter courvalinii</name>
    <dbReference type="NCBI Taxonomy" id="280147"/>
    <lineage>
        <taxon>Bacteria</taxon>
        <taxon>Pseudomonadati</taxon>
        <taxon>Pseudomonadota</taxon>
        <taxon>Gammaproteobacteria</taxon>
        <taxon>Moraxellales</taxon>
        <taxon>Moraxellaceae</taxon>
        <taxon>Acinetobacter</taxon>
    </lineage>
</organism>
<evidence type="ECO:0000313" key="4">
    <source>
        <dbReference type="Proteomes" id="UP000652691"/>
    </source>
</evidence>
<name>N9PUH3_9GAMM</name>
<proteinExistence type="predicted"/>
<reference evidence="1 3" key="1">
    <citation type="submission" date="2013-02" db="EMBL/GenBank/DDBJ databases">
        <title>The Genome Sequence of Acinetobacter sp. NIPH 3623.</title>
        <authorList>
            <consortium name="The Broad Institute Genome Sequencing Platform"/>
            <consortium name="The Broad Institute Genome Sequencing Center for Infectious Disease"/>
            <person name="Cerqueira G."/>
            <person name="Feldgarden M."/>
            <person name="Courvalin P."/>
            <person name="Perichon B."/>
            <person name="Grillot-Courvalin C."/>
            <person name="Clermont D."/>
            <person name="Rocha E."/>
            <person name="Yoon E.-J."/>
            <person name="Nemec A."/>
            <person name="Walker B."/>
            <person name="Young S.K."/>
            <person name="Zeng Q."/>
            <person name="Gargeya S."/>
            <person name="Fitzgerald M."/>
            <person name="Haas B."/>
            <person name="Abouelleil A."/>
            <person name="Alvarado L."/>
            <person name="Arachchi H.M."/>
            <person name="Berlin A.M."/>
            <person name="Chapman S.B."/>
            <person name="Dewar J."/>
            <person name="Goldberg J."/>
            <person name="Griggs A."/>
            <person name="Gujja S."/>
            <person name="Hansen M."/>
            <person name="Howarth C."/>
            <person name="Imamovic A."/>
            <person name="Larimer J."/>
            <person name="McCowan C."/>
            <person name="Murphy C."/>
            <person name="Neiman D."/>
            <person name="Pearson M."/>
            <person name="Priest M."/>
            <person name="Roberts A."/>
            <person name="Saif S."/>
            <person name="Shea T."/>
            <person name="Sisk P."/>
            <person name="Sykes S."/>
            <person name="Wortman J."/>
            <person name="Nusbaum C."/>
            <person name="Birren B."/>
        </authorList>
    </citation>
    <scope>NUCLEOTIDE SEQUENCE [LARGE SCALE GENOMIC DNA]</scope>
    <source>
        <strain evidence="1 3">NIPH 3623</strain>
    </source>
</reference>
<dbReference type="RefSeq" id="WP_005286393.1">
    <property type="nucleotide sequence ID" value="NZ_BMDA01000001.1"/>
</dbReference>
<keyword evidence="3" id="KW-1185">Reference proteome</keyword>
<evidence type="ECO:0000313" key="3">
    <source>
        <dbReference type="Proteomes" id="UP000013200"/>
    </source>
</evidence>
<comment type="caution">
    <text evidence="1">The sequence shown here is derived from an EMBL/GenBank/DDBJ whole genome shotgun (WGS) entry which is preliminary data.</text>
</comment>
<gene>
    <name evidence="1" type="ORF">F888_02510</name>
    <name evidence="2" type="ORF">GCM10007354_08060</name>
</gene>